<keyword evidence="1" id="KW-1133">Transmembrane helix</keyword>
<name>A0A5D4UJ47_9BACI</name>
<evidence type="ECO:0000313" key="3">
    <source>
        <dbReference type="Proteomes" id="UP000324269"/>
    </source>
</evidence>
<protein>
    <submittedName>
        <fullName evidence="2">Uncharacterized protein</fullName>
    </submittedName>
</protein>
<dbReference type="RefSeq" id="WP_148970908.1">
    <property type="nucleotide sequence ID" value="NZ_JBNIKW010000007.1"/>
</dbReference>
<organism evidence="2 3">
    <name type="scientific">Rossellomorea aquimaris</name>
    <dbReference type="NCBI Taxonomy" id="189382"/>
    <lineage>
        <taxon>Bacteria</taxon>
        <taxon>Bacillati</taxon>
        <taxon>Bacillota</taxon>
        <taxon>Bacilli</taxon>
        <taxon>Bacillales</taxon>
        <taxon>Bacillaceae</taxon>
        <taxon>Rossellomorea</taxon>
    </lineage>
</organism>
<sequence length="161" mass="18605">MILILLTALFSLVLLHSLKGLLKRFRAIEVMILSLFNSFLCQHINFKIFSAYGRLSVKEEIIPRVVSYLHYGLLLPLLLMWVLYFFRSKIPTVFKLMIAMVWMGIDVGSKSFLLQIGILKSETAGWYPIVDVCITAGILLFSYIFMVRFAFILKKELVFVD</sequence>
<dbReference type="EMBL" id="VTEZ01000002">
    <property type="protein sequence ID" value="TYS87264.1"/>
    <property type="molecule type" value="Genomic_DNA"/>
</dbReference>
<feature type="transmembrane region" description="Helical" evidence="1">
    <location>
        <begin position="98"/>
        <end position="119"/>
    </location>
</feature>
<accession>A0A5D4UJ47</accession>
<proteinExistence type="predicted"/>
<keyword evidence="1" id="KW-0812">Transmembrane</keyword>
<dbReference type="Proteomes" id="UP000324269">
    <property type="component" value="Unassembled WGS sequence"/>
</dbReference>
<dbReference type="OrthoDB" id="2941610at2"/>
<evidence type="ECO:0000313" key="2">
    <source>
        <dbReference type="EMBL" id="TYS87264.1"/>
    </source>
</evidence>
<evidence type="ECO:0000256" key="1">
    <source>
        <dbReference type="SAM" id="Phobius"/>
    </source>
</evidence>
<dbReference type="AlphaFoldDB" id="A0A5D4UJ47"/>
<feature type="transmembrane region" description="Helical" evidence="1">
    <location>
        <begin position="125"/>
        <end position="146"/>
    </location>
</feature>
<comment type="caution">
    <text evidence="2">The sequence shown here is derived from an EMBL/GenBank/DDBJ whole genome shotgun (WGS) entry which is preliminary data.</text>
</comment>
<gene>
    <name evidence="2" type="ORF">FZC85_09870</name>
</gene>
<keyword evidence="1" id="KW-0472">Membrane</keyword>
<reference evidence="2 3" key="1">
    <citation type="submission" date="2019-08" db="EMBL/GenBank/DDBJ databases">
        <title>Bacillus genomes from the desert of Cuatro Cienegas, Coahuila.</title>
        <authorList>
            <person name="Olmedo-Alvarez G."/>
        </authorList>
    </citation>
    <scope>NUCLEOTIDE SEQUENCE [LARGE SCALE GENOMIC DNA]</scope>
    <source>
        <strain evidence="2 3">CH87b_3T</strain>
    </source>
</reference>
<feature type="transmembrane region" description="Helical" evidence="1">
    <location>
        <begin position="68"/>
        <end position="86"/>
    </location>
</feature>